<dbReference type="InterPro" id="IPR050267">
    <property type="entry name" value="Anti-sigma-factor_SerPK"/>
</dbReference>
<sequence>MWAGDPARSGESGRSSSAAGRAVGRSTRHGPHAGSPPGRSERPGPDRKAGGRLHRTLHHADLRSVPEVRRALRALLRPCLAEDQAATAELLASEVLTNALIHSDHDALFTATVHDGSLRVEVRDFTGRPPRPRTPRPHEATSGRGLLLVEALADDWGVRRHGVGKAVWFELGPVQDGAEYGGRKDAA</sequence>
<dbReference type="InterPro" id="IPR003594">
    <property type="entry name" value="HATPase_dom"/>
</dbReference>
<evidence type="ECO:0000313" key="4">
    <source>
        <dbReference type="EMBL" id="GHI44709.1"/>
    </source>
</evidence>
<keyword evidence="1" id="KW-0808">Transferase</keyword>
<feature type="compositionally biased region" description="Low complexity" evidence="2">
    <location>
        <begin position="7"/>
        <end position="25"/>
    </location>
</feature>
<feature type="domain" description="Histidine kinase/HSP90-like ATPase" evidence="3">
    <location>
        <begin position="60"/>
        <end position="169"/>
    </location>
</feature>
<dbReference type="Pfam" id="PF13581">
    <property type="entry name" value="HATPase_c_2"/>
    <property type="match status" value="1"/>
</dbReference>
<evidence type="ECO:0000256" key="1">
    <source>
        <dbReference type="ARBA" id="ARBA00022527"/>
    </source>
</evidence>
<dbReference type="Gene3D" id="3.30.565.10">
    <property type="entry name" value="Histidine kinase-like ATPase, C-terminal domain"/>
    <property type="match status" value="1"/>
</dbReference>
<comment type="caution">
    <text evidence="4">The sequence shown here is derived from an EMBL/GenBank/DDBJ whole genome shotgun (WGS) entry which is preliminary data.</text>
</comment>
<name>A0AA37BV09_9ACTN</name>
<organism evidence="4 5">
    <name type="scientific">Streptomyces albidoflavus</name>
    <dbReference type="NCBI Taxonomy" id="1886"/>
    <lineage>
        <taxon>Bacteria</taxon>
        <taxon>Bacillati</taxon>
        <taxon>Actinomycetota</taxon>
        <taxon>Actinomycetes</taxon>
        <taxon>Kitasatosporales</taxon>
        <taxon>Streptomycetaceae</taxon>
        <taxon>Streptomyces</taxon>
        <taxon>Streptomyces albidoflavus group</taxon>
    </lineage>
</organism>
<keyword evidence="1" id="KW-0418">Kinase</keyword>
<gene>
    <name evidence="4" type="ORF">ScoT_08830</name>
</gene>
<dbReference type="PANTHER" id="PTHR35526:SF3">
    <property type="entry name" value="ANTI-SIGMA-F FACTOR RSBW"/>
    <property type="match status" value="1"/>
</dbReference>
<dbReference type="InterPro" id="IPR036890">
    <property type="entry name" value="HATPase_C_sf"/>
</dbReference>
<dbReference type="SUPFAM" id="SSF55874">
    <property type="entry name" value="ATPase domain of HSP90 chaperone/DNA topoisomerase II/histidine kinase"/>
    <property type="match status" value="1"/>
</dbReference>
<feature type="compositionally biased region" description="Basic and acidic residues" evidence="2">
    <location>
        <begin position="39"/>
        <end position="49"/>
    </location>
</feature>
<evidence type="ECO:0000256" key="2">
    <source>
        <dbReference type="SAM" id="MobiDB-lite"/>
    </source>
</evidence>
<dbReference type="PANTHER" id="PTHR35526">
    <property type="entry name" value="ANTI-SIGMA-F FACTOR RSBW-RELATED"/>
    <property type="match status" value="1"/>
</dbReference>
<accession>A0AA37BV09</accession>
<dbReference type="CDD" id="cd16936">
    <property type="entry name" value="HATPase_RsbW-like"/>
    <property type="match status" value="1"/>
</dbReference>
<dbReference type="AlphaFoldDB" id="A0AA37BV09"/>
<evidence type="ECO:0000313" key="5">
    <source>
        <dbReference type="Proteomes" id="UP001051844"/>
    </source>
</evidence>
<dbReference type="Proteomes" id="UP001051844">
    <property type="component" value="Unassembled WGS sequence"/>
</dbReference>
<reference evidence="4" key="1">
    <citation type="submission" date="2022-09" db="EMBL/GenBank/DDBJ databases">
        <title>Whole genome shotgun sequence of Streptomyces albidoflavus NBRC 12854.</title>
        <authorList>
            <person name="Komaki H."/>
            <person name="Tamura T."/>
        </authorList>
    </citation>
    <scope>NUCLEOTIDE SEQUENCE</scope>
    <source>
        <strain evidence="4">NBRC 12854</strain>
    </source>
</reference>
<evidence type="ECO:0000259" key="3">
    <source>
        <dbReference type="Pfam" id="PF13581"/>
    </source>
</evidence>
<protein>
    <recommendedName>
        <fullName evidence="3">Histidine kinase/HSP90-like ATPase domain-containing protein</fullName>
    </recommendedName>
</protein>
<keyword evidence="1" id="KW-0723">Serine/threonine-protein kinase</keyword>
<dbReference type="EMBL" id="BNDZ01000003">
    <property type="protein sequence ID" value="GHI44709.1"/>
    <property type="molecule type" value="Genomic_DNA"/>
</dbReference>
<dbReference type="GO" id="GO:0004674">
    <property type="term" value="F:protein serine/threonine kinase activity"/>
    <property type="evidence" value="ECO:0007669"/>
    <property type="project" value="UniProtKB-KW"/>
</dbReference>
<feature type="region of interest" description="Disordered" evidence="2">
    <location>
        <begin position="1"/>
        <end position="59"/>
    </location>
</feature>
<proteinExistence type="predicted"/>